<proteinExistence type="predicted"/>
<keyword evidence="2" id="KW-1185">Reference proteome</keyword>
<gene>
    <name evidence="1" type="ORF">JJQ90_25670</name>
</gene>
<dbReference type="Proteomes" id="UP000689967">
    <property type="component" value="Unassembled WGS sequence"/>
</dbReference>
<dbReference type="Pfam" id="PF02515">
    <property type="entry name" value="CoA_transf_3"/>
    <property type="match status" value="1"/>
</dbReference>
<sequence>MTQDATITGLPLSGLRVLDLTVARAGPTCVRHLADWGAEVIRIAPPSADAGDITGDQDGFDYQNLHRNKRAMQIDLKTEAGKAIFFQLAATADVVIENMRAAVKFRLGVDYASVSAVNPRIVYGSISGFGQDGPYGHRAGVDQIAQGMGGLMSITGVPGAGLVRVGIPIADLTAGNLLALAVMMALYDRTRTGRGRWVHTSLLEVMVFMLDFQASRWLLAGEVAGQAGNDHPTSIPTGVYPTADRPIALAASSPRMWERFCDALDKPEWKTRPGWNTRDGRSADRAAINAAISEVTRTKPSLHWIEILDPAGIPCGPINTIDQTFGDPQVQHLQMAKPVAHPRLGDQKLVRNPINMADVDWDIRNATPDAGQHTDAVLAELGHSPDDIAKLRAARIVQ</sequence>
<dbReference type="RefSeq" id="WP_216879158.1">
    <property type="nucleotide sequence ID" value="NZ_JAERQM010000012.1"/>
</dbReference>
<protein>
    <submittedName>
        <fullName evidence="1">CoA transferase</fullName>
    </submittedName>
</protein>
<dbReference type="PANTHER" id="PTHR48207:SF3">
    <property type="entry name" value="SUCCINATE--HYDROXYMETHYLGLUTARATE COA-TRANSFERASE"/>
    <property type="match status" value="1"/>
</dbReference>
<name>A0ABS6HEF8_9PROT</name>
<reference evidence="1 2" key="1">
    <citation type="submission" date="2021-01" db="EMBL/GenBank/DDBJ databases">
        <title>Roseomonas sp. nov, a bacterium isolated from an oil production mixture in Yumen Oilfield.</title>
        <authorList>
            <person name="Wu D."/>
        </authorList>
    </citation>
    <scope>NUCLEOTIDE SEQUENCE [LARGE SCALE GENOMIC DNA]</scope>
    <source>
        <strain evidence="1 2">ROY-5-3</strain>
    </source>
</reference>
<dbReference type="InterPro" id="IPR050483">
    <property type="entry name" value="CoA-transferase_III_domain"/>
</dbReference>
<evidence type="ECO:0000313" key="2">
    <source>
        <dbReference type="Proteomes" id="UP000689967"/>
    </source>
</evidence>
<organism evidence="1 2">
    <name type="scientific">Falsiroseomonas oleicola</name>
    <dbReference type="NCBI Taxonomy" id="2801474"/>
    <lineage>
        <taxon>Bacteria</taxon>
        <taxon>Pseudomonadati</taxon>
        <taxon>Pseudomonadota</taxon>
        <taxon>Alphaproteobacteria</taxon>
        <taxon>Acetobacterales</taxon>
        <taxon>Roseomonadaceae</taxon>
        <taxon>Falsiroseomonas</taxon>
    </lineage>
</organism>
<comment type="caution">
    <text evidence="1">The sequence shown here is derived from an EMBL/GenBank/DDBJ whole genome shotgun (WGS) entry which is preliminary data.</text>
</comment>
<accession>A0ABS6HEF8</accession>
<dbReference type="InterPro" id="IPR003673">
    <property type="entry name" value="CoA-Trfase_fam_III"/>
</dbReference>
<dbReference type="GO" id="GO:0016740">
    <property type="term" value="F:transferase activity"/>
    <property type="evidence" value="ECO:0007669"/>
    <property type="project" value="UniProtKB-KW"/>
</dbReference>
<dbReference type="EMBL" id="JAERQM010000012">
    <property type="protein sequence ID" value="MBU8547132.1"/>
    <property type="molecule type" value="Genomic_DNA"/>
</dbReference>
<evidence type="ECO:0000313" key="1">
    <source>
        <dbReference type="EMBL" id="MBU8547132.1"/>
    </source>
</evidence>
<keyword evidence="1" id="KW-0808">Transferase</keyword>
<dbReference type="PANTHER" id="PTHR48207">
    <property type="entry name" value="SUCCINATE--HYDROXYMETHYLGLUTARATE COA-TRANSFERASE"/>
    <property type="match status" value="1"/>
</dbReference>